<dbReference type="AlphaFoldDB" id="A0A975SP24"/>
<dbReference type="Proteomes" id="UP000683428">
    <property type="component" value="Chromosome"/>
</dbReference>
<dbReference type="SFLD" id="SFLDS00003">
    <property type="entry name" value="Haloacid_Dehalogenase"/>
    <property type="match status" value="1"/>
</dbReference>
<dbReference type="Pfam" id="PF00702">
    <property type="entry name" value="Hydrolase"/>
    <property type="match status" value="1"/>
</dbReference>
<dbReference type="RefSeq" id="WP_216131769.1">
    <property type="nucleotide sequence ID" value="NZ_CP064782.1"/>
</dbReference>
<dbReference type="PANTHER" id="PTHR12725">
    <property type="entry name" value="HALOACID DEHALOGENASE-LIKE HYDROLASE"/>
    <property type="match status" value="1"/>
</dbReference>
<name>A0A975SP24_9RHOO</name>
<dbReference type="SFLD" id="SFLDG01132">
    <property type="entry name" value="C1.5.3:_5'-Nucleotidase_Like"/>
    <property type="match status" value="1"/>
</dbReference>
<dbReference type="InterPro" id="IPR006439">
    <property type="entry name" value="HAD-SF_hydro_IA"/>
</dbReference>
<dbReference type="InterPro" id="IPR010237">
    <property type="entry name" value="Pyr-5-nucltdase"/>
</dbReference>
<keyword evidence="2" id="KW-1185">Reference proteome</keyword>
<dbReference type="KEGG" id="aiq:Azoinq_04660"/>
<evidence type="ECO:0000313" key="1">
    <source>
        <dbReference type="EMBL" id="QWT49900.1"/>
    </source>
</evidence>
<evidence type="ECO:0000313" key="2">
    <source>
        <dbReference type="Proteomes" id="UP000683428"/>
    </source>
</evidence>
<reference evidence="1" key="1">
    <citation type="submission" date="2020-11" db="EMBL/GenBank/DDBJ databases">
        <title>Azospira inquinata sp. nov.</title>
        <authorList>
            <person name="Moe W.M."/>
            <person name="Mikes M.C."/>
        </authorList>
    </citation>
    <scope>NUCLEOTIDE SEQUENCE</scope>
    <source>
        <strain evidence="1">Azo-3</strain>
    </source>
</reference>
<dbReference type="PANTHER" id="PTHR12725:SF117">
    <property type="entry name" value="HALOACID DEHALOGENASE-LIKE HYDROLASE"/>
    <property type="match status" value="1"/>
</dbReference>
<gene>
    <name evidence="1" type="ORF">Azoinq_04660</name>
</gene>
<protein>
    <submittedName>
        <fullName evidence="1">Pyrimidine 5'-nucleotidase</fullName>
    </submittedName>
</protein>
<dbReference type="SFLD" id="SFLDG01129">
    <property type="entry name" value="C1.5:_HAD__Beta-PGM__Phosphata"/>
    <property type="match status" value="1"/>
</dbReference>
<sequence length="223" mass="25790">MSAPHAAPVWIFDLDDTLHNASAHIFPHINRAMTAFMVERLNLSESAASQLRQHYWQRYGATLLGLMRHHHIAPEDFLHHTHQFPDLKSMLVLERGLKAMLQHLPGRKLLFSNGPWQYSQAVLSLTGLREQFAAVYSVERVRFHPKPDTRGFRYLLQAEGLRPERCVMVEDSLANLATAKRLGMKTVWISRSTRRPPWVDLRLPSVLALPRHYARFRPQPLQP</sequence>
<dbReference type="NCBIfam" id="TIGR01993">
    <property type="entry name" value="Pyr-5-nucltdase"/>
    <property type="match status" value="1"/>
</dbReference>
<accession>A0A975SP24</accession>
<dbReference type="EMBL" id="CP064782">
    <property type="protein sequence ID" value="QWT49900.1"/>
    <property type="molecule type" value="Genomic_DNA"/>
</dbReference>
<organism evidence="1 2">
    <name type="scientific">Azospira inquinata</name>
    <dbReference type="NCBI Taxonomy" id="2785627"/>
    <lineage>
        <taxon>Bacteria</taxon>
        <taxon>Pseudomonadati</taxon>
        <taxon>Pseudomonadota</taxon>
        <taxon>Betaproteobacteria</taxon>
        <taxon>Rhodocyclales</taxon>
        <taxon>Rhodocyclaceae</taxon>
        <taxon>Azospira</taxon>
    </lineage>
</organism>
<proteinExistence type="predicted"/>
<dbReference type="NCBIfam" id="TIGR01509">
    <property type="entry name" value="HAD-SF-IA-v3"/>
    <property type="match status" value="1"/>
</dbReference>